<organism evidence="4 5">
    <name type="scientific">Symbiodinium natans</name>
    <dbReference type="NCBI Taxonomy" id="878477"/>
    <lineage>
        <taxon>Eukaryota</taxon>
        <taxon>Sar</taxon>
        <taxon>Alveolata</taxon>
        <taxon>Dinophyceae</taxon>
        <taxon>Suessiales</taxon>
        <taxon>Symbiodiniaceae</taxon>
        <taxon>Symbiodinium</taxon>
    </lineage>
</organism>
<name>A0A812IBJ8_9DINO</name>
<feature type="compositionally biased region" description="Polar residues" evidence="2">
    <location>
        <begin position="92"/>
        <end position="111"/>
    </location>
</feature>
<feature type="region of interest" description="Disordered" evidence="2">
    <location>
        <begin position="219"/>
        <end position="239"/>
    </location>
</feature>
<dbReference type="Proteomes" id="UP000604046">
    <property type="component" value="Unassembled WGS sequence"/>
</dbReference>
<dbReference type="InterPro" id="IPR033122">
    <property type="entry name" value="LETM1-like_RBD"/>
</dbReference>
<evidence type="ECO:0000259" key="3">
    <source>
        <dbReference type="Pfam" id="PF07766"/>
    </source>
</evidence>
<protein>
    <submittedName>
        <fullName evidence="4">Letm1 protein</fullName>
    </submittedName>
</protein>
<feature type="region of interest" description="Disordered" evidence="2">
    <location>
        <begin position="92"/>
        <end position="117"/>
    </location>
</feature>
<dbReference type="OrthoDB" id="275278at2759"/>
<reference evidence="4" key="1">
    <citation type="submission" date="2021-02" db="EMBL/GenBank/DDBJ databases">
        <authorList>
            <person name="Dougan E. K."/>
            <person name="Rhodes N."/>
            <person name="Thang M."/>
            <person name="Chan C."/>
        </authorList>
    </citation>
    <scope>NUCLEOTIDE SEQUENCE</scope>
</reference>
<keyword evidence="5" id="KW-1185">Reference proteome</keyword>
<feature type="domain" description="Letm1 RBD" evidence="3">
    <location>
        <begin position="520"/>
        <end position="581"/>
    </location>
</feature>
<proteinExistence type="predicted"/>
<evidence type="ECO:0000256" key="2">
    <source>
        <dbReference type="SAM" id="MobiDB-lite"/>
    </source>
</evidence>
<keyword evidence="1" id="KW-0175">Coiled coil</keyword>
<sequence length="600" mass="67659">MLPRALPAPSARPFFARDCPRQDPPRRERFGGRNYGSAAAMLAIGFPLASKRQGGRRSEEAEGRPKSVLVSRQAPWVPELSTSRGQLATFRTASVSDCRTSSETESSQDAETLTPAAASESISKRLKDMVFVKDMRAAMTSGEFALRLRGAERPGLVDYEGLYNVLEGFAGRLSELEASEVLRDEDAWKAEEDLKLIQGKLKDRVVEMTQDTRRYAVLGEDGANSGSGEQDQGSSLNAKAASQARNKFMLYLRGDQMVDIDTALQDSQAEQPFSRDLWERLEGKAQHSEDEWSPYENAQAEGRISQKQLVLQQAKQDLKSAKANRAKVLRRMKKVGSKGSLDKKSVELTCDLFRWDRLISGHQVLVLLANVDLIFHQVSAKLEKLLLQADIAEWDHSGRRLKRLVLKLSALEVQVAPYRKYVHEKPEQVVQMTGLDWDELQMLEEQIAAIAQNIGLHVDRIGQRGGFFAPIRRQMLSFTTSWQKIRRGIVFQANGIRLLSQDLRLALKLLLKVVFLNHALEDREVRICRRAVKDLLVLVPFLILLLIPLSPPGHMLVFSLILKVYPDFLPSPFTEHRQNVMRIYNAIKPVSEKSDYGSWS</sequence>
<feature type="compositionally biased region" description="Basic and acidic residues" evidence="2">
    <location>
        <begin position="18"/>
        <end position="31"/>
    </location>
</feature>
<feature type="coiled-coil region" evidence="1">
    <location>
        <begin position="297"/>
        <end position="331"/>
    </location>
</feature>
<feature type="compositionally biased region" description="Low complexity" evidence="2">
    <location>
        <begin position="1"/>
        <end position="17"/>
    </location>
</feature>
<feature type="compositionally biased region" description="Basic and acidic residues" evidence="2">
    <location>
        <begin position="56"/>
        <end position="65"/>
    </location>
</feature>
<feature type="region of interest" description="Disordered" evidence="2">
    <location>
        <begin position="50"/>
        <end position="70"/>
    </location>
</feature>
<evidence type="ECO:0000313" key="5">
    <source>
        <dbReference type="Proteomes" id="UP000604046"/>
    </source>
</evidence>
<comment type="caution">
    <text evidence="4">The sequence shown here is derived from an EMBL/GenBank/DDBJ whole genome shotgun (WGS) entry which is preliminary data.</text>
</comment>
<dbReference type="GO" id="GO:0043022">
    <property type="term" value="F:ribosome binding"/>
    <property type="evidence" value="ECO:0007669"/>
    <property type="project" value="InterPro"/>
</dbReference>
<evidence type="ECO:0000313" key="4">
    <source>
        <dbReference type="EMBL" id="CAE7029084.1"/>
    </source>
</evidence>
<dbReference type="Pfam" id="PF07766">
    <property type="entry name" value="LETM1_RBD"/>
    <property type="match status" value="1"/>
</dbReference>
<feature type="region of interest" description="Disordered" evidence="2">
    <location>
        <begin position="1"/>
        <end position="33"/>
    </location>
</feature>
<accession>A0A812IBJ8</accession>
<feature type="compositionally biased region" description="Polar residues" evidence="2">
    <location>
        <begin position="224"/>
        <end position="237"/>
    </location>
</feature>
<dbReference type="AlphaFoldDB" id="A0A812IBJ8"/>
<evidence type="ECO:0000256" key="1">
    <source>
        <dbReference type="SAM" id="Coils"/>
    </source>
</evidence>
<gene>
    <name evidence="4" type="primary">letm1</name>
    <name evidence="4" type="ORF">SNAT2548_LOCUS3477</name>
</gene>
<dbReference type="EMBL" id="CAJNDS010000212">
    <property type="protein sequence ID" value="CAE7029084.1"/>
    <property type="molecule type" value="Genomic_DNA"/>
</dbReference>